<dbReference type="AlphaFoldDB" id="A0A537KBR3"/>
<dbReference type="EMBL" id="VBAK01000034">
    <property type="protein sequence ID" value="TMI93218.1"/>
    <property type="molecule type" value="Genomic_DNA"/>
</dbReference>
<evidence type="ECO:0000259" key="1">
    <source>
        <dbReference type="Pfam" id="PF01321"/>
    </source>
</evidence>
<feature type="non-terminal residue" evidence="2">
    <location>
        <position position="147"/>
    </location>
</feature>
<accession>A0A537KBR3</accession>
<protein>
    <recommendedName>
        <fullName evidence="1">Creatinase N-terminal domain-containing protein</fullName>
    </recommendedName>
</protein>
<proteinExistence type="predicted"/>
<comment type="caution">
    <text evidence="2">The sequence shown here is derived from an EMBL/GenBank/DDBJ whole genome shotgun (WGS) entry which is preliminary data.</text>
</comment>
<feature type="domain" description="Creatinase N-terminal" evidence="1">
    <location>
        <begin position="29"/>
        <end position="146"/>
    </location>
</feature>
<dbReference type="SUPFAM" id="SSF53092">
    <property type="entry name" value="Creatinase/prolidase N-terminal domain"/>
    <property type="match status" value="1"/>
</dbReference>
<name>A0A537KBR3_9BACT</name>
<dbReference type="InterPro" id="IPR000587">
    <property type="entry name" value="Creatinase_N"/>
</dbReference>
<sequence length="147" mass="16598">METAEGRIQEGTGPLVDTLPFSEAEFRRRLDNTRRAMAARDLAAFISFTPENIYYLTGHDTPGYYFYQACVVTPDRPPINVLRRIETTNTLGRTWSRLAVGYEDRQDPVEATLGLLHELGVSGRMVGAEADAWFVSPKRYLQLQQGV</sequence>
<dbReference type="Pfam" id="PF01321">
    <property type="entry name" value="Creatinase_N"/>
    <property type="match status" value="1"/>
</dbReference>
<dbReference type="Gene3D" id="3.40.350.10">
    <property type="entry name" value="Creatinase/prolidase N-terminal domain"/>
    <property type="match status" value="1"/>
</dbReference>
<evidence type="ECO:0000313" key="3">
    <source>
        <dbReference type="Proteomes" id="UP000318509"/>
    </source>
</evidence>
<reference evidence="2 3" key="1">
    <citation type="journal article" date="2019" name="Nat. Microbiol.">
        <title>Mediterranean grassland soil C-N compound turnover is dependent on rainfall and depth, and is mediated by genomically divergent microorganisms.</title>
        <authorList>
            <person name="Diamond S."/>
            <person name="Andeer P.F."/>
            <person name="Li Z."/>
            <person name="Crits-Christoph A."/>
            <person name="Burstein D."/>
            <person name="Anantharaman K."/>
            <person name="Lane K.R."/>
            <person name="Thomas B.C."/>
            <person name="Pan C."/>
            <person name="Northen T.R."/>
            <person name="Banfield J.F."/>
        </authorList>
    </citation>
    <scope>NUCLEOTIDE SEQUENCE [LARGE SCALE GENOMIC DNA]</scope>
    <source>
        <strain evidence="2">NP_3</strain>
    </source>
</reference>
<dbReference type="InterPro" id="IPR029149">
    <property type="entry name" value="Creatin/AminoP/Spt16_N"/>
</dbReference>
<gene>
    <name evidence="2" type="ORF">E6H00_01530</name>
</gene>
<dbReference type="Proteomes" id="UP000318509">
    <property type="component" value="Unassembled WGS sequence"/>
</dbReference>
<evidence type="ECO:0000313" key="2">
    <source>
        <dbReference type="EMBL" id="TMI93218.1"/>
    </source>
</evidence>
<organism evidence="2 3">
    <name type="scientific">Candidatus Segetimicrobium genomatis</name>
    <dbReference type="NCBI Taxonomy" id="2569760"/>
    <lineage>
        <taxon>Bacteria</taxon>
        <taxon>Bacillati</taxon>
        <taxon>Candidatus Sysuimicrobiota</taxon>
        <taxon>Candidatus Sysuimicrobiia</taxon>
        <taxon>Candidatus Sysuimicrobiales</taxon>
        <taxon>Candidatus Segetimicrobiaceae</taxon>
        <taxon>Candidatus Segetimicrobium</taxon>
    </lineage>
</organism>